<protein>
    <submittedName>
        <fullName evidence="9">Uncharacterized protein</fullName>
    </submittedName>
</protein>
<evidence type="ECO:0000259" key="7">
    <source>
        <dbReference type="Pfam" id="PF01138"/>
    </source>
</evidence>
<dbReference type="SUPFAM" id="SSF55666">
    <property type="entry name" value="Ribonuclease PH domain 2-like"/>
    <property type="match status" value="1"/>
</dbReference>
<evidence type="ECO:0000256" key="3">
    <source>
        <dbReference type="ARBA" id="ARBA00006678"/>
    </source>
</evidence>
<dbReference type="GO" id="GO:0071028">
    <property type="term" value="P:nuclear mRNA surveillance"/>
    <property type="evidence" value="ECO:0007669"/>
    <property type="project" value="TreeGrafter"/>
</dbReference>
<dbReference type="GO" id="GO:0071035">
    <property type="term" value="P:nuclear polyadenylation-dependent rRNA catabolic process"/>
    <property type="evidence" value="ECO:0007669"/>
    <property type="project" value="TreeGrafter"/>
</dbReference>
<keyword evidence="6" id="KW-0539">Nucleus</keyword>
<name>A0A7S3UZT4_9STRA</name>
<accession>A0A7S3UZT4</accession>
<keyword evidence="5" id="KW-0694">RNA-binding</keyword>
<dbReference type="InterPro" id="IPR015847">
    <property type="entry name" value="ExoRNase_PH_dom2"/>
</dbReference>
<sequence length="293" mass="32278">MASSIANVNMLSNNERNFFEALLERNIRADGRNKTEARKVNVEFRRTTKSLKQCNSHCQVSFGETKALAVVSCEVVEPYPDRQTEGILSISTTLSPMASQHFEFGKQSNSPQAIKVGSAIEQAIRESKALDVEALCIVAGSKVWSIRCDVHILNHCGNLVDAGCLAALGALAHFRRPEVSVVGDVVTIYELDEREPVPLSIHHLPLCVSFGLYRTKSPSNSDSPKKPQVYVITDPTDREEEIMNGMLTVVVNPHGEICSLIKQGWPPLSIDDLDFCISIATEKSKEWAALIKS</sequence>
<dbReference type="SUPFAM" id="SSF54211">
    <property type="entry name" value="Ribosomal protein S5 domain 2-like"/>
    <property type="match status" value="1"/>
</dbReference>
<feature type="domain" description="Exoribonuclease phosphorolytic" evidence="7">
    <location>
        <begin position="47"/>
        <end position="177"/>
    </location>
</feature>
<dbReference type="InterPro" id="IPR036345">
    <property type="entry name" value="ExoRNase_PH_dom2_sf"/>
</dbReference>
<dbReference type="InterPro" id="IPR001247">
    <property type="entry name" value="ExoRNase_PH_dom1"/>
</dbReference>
<dbReference type="GO" id="GO:0000467">
    <property type="term" value="P:exonucleolytic trimming to generate mature 3'-end of 5.8S rRNA from tricistronic rRNA transcript (SSU-rRNA, 5.8S rRNA, LSU-rRNA)"/>
    <property type="evidence" value="ECO:0007669"/>
    <property type="project" value="TreeGrafter"/>
</dbReference>
<dbReference type="InterPro" id="IPR027408">
    <property type="entry name" value="PNPase/RNase_PH_dom_sf"/>
</dbReference>
<dbReference type="GO" id="GO:0035925">
    <property type="term" value="F:mRNA 3'-UTR AU-rich region binding"/>
    <property type="evidence" value="ECO:0007669"/>
    <property type="project" value="TreeGrafter"/>
</dbReference>
<dbReference type="InterPro" id="IPR050590">
    <property type="entry name" value="Exosome_comp_Rrp42_subfam"/>
</dbReference>
<dbReference type="GO" id="GO:0034476">
    <property type="term" value="P:U5 snRNA 3'-end processing"/>
    <property type="evidence" value="ECO:0007669"/>
    <property type="project" value="TreeGrafter"/>
</dbReference>
<dbReference type="PANTHER" id="PTHR11097">
    <property type="entry name" value="EXOSOME COMPLEX EXONUCLEASE RIBOSOMAL RNA PROCESSING PROTEIN"/>
    <property type="match status" value="1"/>
</dbReference>
<feature type="domain" description="Exoribonuclease phosphorolytic" evidence="8">
    <location>
        <begin position="205"/>
        <end position="282"/>
    </location>
</feature>
<dbReference type="Gene3D" id="3.30.230.70">
    <property type="entry name" value="GHMP Kinase, N-terminal domain"/>
    <property type="match status" value="1"/>
</dbReference>
<organism evidence="9">
    <name type="scientific">Aplanochytrium stocchinoi</name>
    <dbReference type="NCBI Taxonomy" id="215587"/>
    <lineage>
        <taxon>Eukaryota</taxon>
        <taxon>Sar</taxon>
        <taxon>Stramenopiles</taxon>
        <taxon>Bigyra</taxon>
        <taxon>Labyrinthulomycetes</taxon>
        <taxon>Thraustochytrida</taxon>
        <taxon>Thraustochytriidae</taxon>
        <taxon>Aplanochytrium</taxon>
    </lineage>
</organism>
<evidence type="ECO:0000256" key="4">
    <source>
        <dbReference type="ARBA" id="ARBA00022490"/>
    </source>
</evidence>
<dbReference type="Pfam" id="PF01138">
    <property type="entry name" value="RNase_PH"/>
    <property type="match status" value="1"/>
</dbReference>
<dbReference type="GO" id="GO:0000176">
    <property type="term" value="C:nuclear exosome (RNase complex)"/>
    <property type="evidence" value="ECO:0007669"/>
    <property type="project" value="TreeGrafter"/>
</dbReference>
<dbReference type="GO" id="GO:0034473">
    <property type="term" value="P:U1 snRNA 3'-end processing"/>
    <property type="evidence" value="ECO:0007669"/>
    <property type="project" value="TreeGrafter"/>
</dbReference>
<dbReference type="GO" id="GO:0000177">
    <property type="term" value="C:cytoplasmic exosome (RNase complex)"/>
    <property type="evidence" value="ECO:0007669"/>
    <property type="project" value="TreeGrafter"/>
</dbReference>
<evidence type="ECO:0000256" key="1">
    <source>
        <dbReference type="ARBA" id="ARBA00004123"/>
    </source>
</evidence>
<dbReference type="CDD" id="cd11368">
    <property type="entry name" value="RNase_PH_RRP45"/>
    <property type="match status" value="1"/>
</dbReference>
<evidence type="ECO:0000259" key="8">
    <source>
        <dbReference type="Pfam" id="PF03725"/>
    </source>
</evidence>
<dbReference type="AlphaFoldDB" id="A0A7S3UZT4"/>
<dbReference type="PANTHER" id="PTHR11097:SF14">
    <property type="entry name" value="EXOSOME COMPLEX COMPONENT RRP45"/>
    <property type="match status" value="1"/>
</dbReference>
<reference evidence="9" key="1">
    <citation type="submission" date="2021-01" db="EMBL/GenBank/DDBJ databases">
        <authorList>
            <person name="Corre E."/>
            <person name="Pelletier E."/>
            <person name="Niang G."/>
            <person name="Scheremetjew M."/>
            <person name="Finn R."/>
            <person name="Kale V."/>
            <person name="Holt S."/>
            <person name="Cochrane G."/>
            <person name="Meng A."/>
            <person name="Brown T."/>
            <person name="Cohen L."/>
        </authorList>
    </citation>
    <scope>NUCLEOTIDE SEQUENCE</scope>
    <source>
        <strain evidence="9">GSBS06</strain>
    </source>
</reference>
<dbReference type="GO" id="GO:0071038">
    <property type="term" value="P:TRAMP-dependent tRNA surveillance pathway"/>
    <property type="evidence" value="ECO:0007669"/>
    <property type="project" value="TreeGrafter"/>
</dbReference>
<dbReference type="InterPro" id="IPR020568">
    <property type="entry name" value="Ribosomal_Su5_D2-typ_SF"/>
</dbReference>
<dbReference type="Pfam" id="PF03725">
    <property type="entry name" value="RNase_PH_C"/>
    <property type="match status" value="1"/>
</dbReference>
<dbReference type="EMBL" id="HBIN01016841">
    <property type="protein sequence ID" value="CAE0442708.1"/>
    <property type="molecule type" value="Transcribed_RNA"/>
</dbReference>
<dbReference type="InterPro" id="IPR033100">
    <property type="entry name" value="Rrp45"/>
</dbReference>
<comment type="subcellular location">
    <subcellularLocation>
        <location evidence="2">Cytoplasm</location>
    </subcellularLocation>
    <subcellularLocation>
        <location evidence="1">Nucleus</location>
    </subcellularLocation>
</comment>
<dbReference type="GO" id="GO:0016075">
    <property type="term" value="P:rRNA catabolic process"/>
    <property type="evidence" value="ECO:0007669"/>
    <property type="project" value="TreeGrafter"/>
</dbReference>
<evidence type="ECO:0000313" key="9">
    <source>
        <dbReference type="EMBL" id="CAE0442708.1"/>
    </source>
</evidence>
<evidence type="ECO:0000256" key="5">
    <source>
        <dbReference type="ARBA" id="ARBA00022884"/>
    </source>
</evidence>
<keyword evidence="4" id="KW-0963">Cytoplasm</keyword>
<evidence type="ECO:0000256" key="6">
    <source>
        <dbReference type="ARBA" id="ARBA00023242"/>
    </source>
</evidence>
<dbReference type="GO" id="GO:0034475">
    <property type="term" value="P:U4 snRNA 3'-end processing"/>
    <property type="evidence" value="ECO:0007669"/>
    <property type="project" value="TreeGrafter"/>
</dbReference>
<evidence type="ECO:0000256" key="2">
    <source>
        <dbReference type="ARBA" id="ARBA00004496"/>
    </source>
</evidence>
<comment type="similarity">
    <text evidence="3">Belongs to the RNase PH family.</text>
</comment>
<gene>
    <name evidence="9" type="ORF">ASTO00021_LOCUS12818</name>
</gene>
<proteinExistence type="inferred from homology"/>